<evidence type="ECO:0000313" key="4">
    <source>
        <dbReference type="EMBL" id="OHT10627.1"/>
    </source>
</evidence>
<organism evidence="4 5">
    <name type="scientific">Tritrichomonas foetus</name>
    <dbReference type="NCBI Taxonomy" id="1144522"/>
    <lineage>
        <taxon>Eukaryota</taxon>
        <taxon>Metamonada</taxon>
        <taxon>Parabasalia</taxon>
        <taxon>Tritrichomonadida</taxon>
        <taxon>Tritrichomonadidae</taxon>
        <taxon>Tritrichomonas</taxon>
    </lineage>
</organism>
<comment type="caution">
    <text evidence="4">The sequence shown here is derived from an EMBL/GenBank/DDBJ whole genome shotgun (WGS) entry which is preliminary data.</text>
</comment>
<gene>
    <name evidence="4" type="ORF">TRFO_04116</name>
</gene>
<dbReference type="OrthoDB" id="239701at2759"/>
<dbReference type="InterPro" id="IPR009091">
    <property type="entry name" value="RCC1/BLIP-II"/>
</dbReference>
<feature type="repeat" description="RCC1" evidence="2">
    <location>
        <begin position="281"/>
        <end position="331"/>
    </location>
</feature>
<dbReference type="Pfam" id="PF00415">
    <property type="entry name" value="RCC1"/>
    <property type="match status" value="3"/>
</dbReference>
<evidence type="ECO:0000256" key="3">
    <source>
        <dbReference type="SAM" id="MobiDB-lite"/>
    </source>
</evidence>
<dbReference type="Gene3D" id="2.130.10.30">
    <property type="entry name" value="Regulator of chromosome condensation 1/beta-lactamase-inhibitor protein II"/>
    <property type="match status" value="2"/>
</dbReference>
<dbReference type="SUPFAM" id="SSF50985">
    <property type="entry name" value="RCC1/BLIP-II"/>
    <property type="match status" value="2"/>
</dbReference>
<evidence type="ECO:0000313" key="5">
    <source>
        <dbReference type="Proteomes" id="UP000179807"/>
    </source>
</evidence>
<sequence length="853" mass="93359">MTATLYSAGTSSSYRLGRSTPNNSNKVPTPVDIDLKGVVCIASGWQHNVIVYLNGSVSGWGSNTDGQIGFIEKLNENRPTRVTTLEDYKIVWAACGDKITAYLTDTGSVFVANRRTPKGLPYKLNIPIPCVYVASSINYALAIGKDGSLFIADEDPTKDPIKYQFPKPIYDVASGENFTIAVTIENIAYGIGKITSDSKTFVPIPSLDKIKVLRVFGYNQHSAIITTDGLVYTWGSGGNGRLGHGNEDALAQFQLVKALSNKVIVDIDMGDSHTVFIDQDGNVYACGASDDGRLMLNESFSYTTPKQSKNIPGRAVYATCGCFHTYVLTGDVQIVHPGMKKFLIGHNLLSASSVLAGNEEINVDVHSMLQCGLLPGDVVKVDDVIGNVFGVASSGKIALVVNGNLMLMPIMNAKLITRRGYIGVKVVHMGQTLTIDGGALLKSYGLVHGETLFEISIPTNQIQQAAAASNSSITNQVSSSTNSNSASNNNNADMNNNIKVNVGDDVNEFKVMGVFGNFLYLQNMKTVAIVQVEGTLKEVFSTYKLHQSSRDIIEITIKGVNYPCEKVKPFFLHGKEPIKIMAKFAFSYVGQDSKGNFAFYKEETVSAIETNGCFYAFDIVNVKIDENRQVRGMITSVGKDSAVVITENPQTQSAAIIPTANLSLIARVVPETYKTIGNMKLNISPLFKSDMTSNDKIYMNCCPGDIYVHPDKGFITVVGFDEEMTPFSRLLKKNDCDVDQIQKEDLFKFVPEECKLIRRVYEIGDDNSVYNQSFIPLVVSTLQSSMNGTGFLQADEVLVDGETKAVILGTKDRYIYFKSFAGEVFCIYLYDSDCKDRIKFVERPTSNFSLLLD</sequence>
<proteinExistence type="predicted"/>
<evidence type="ECO:0000256" key="2">
    <source>
        <dbReference type="PROSITE-ProRule" id="PRU00235"/>
    </source>
</evidence>
<name>A0A1J4KHF2_9EUKA</name>
<feature type="repeat" description="RCC1" evidence="2">
    <location>
        <begin position="3"/>
        <end position="54"/>
    </location>
</feature>
<dbReference type="InterPro" id="IPR051210">
    <property type="entry name" value="Ub_ligase/GEF_domain"/>
</dbReference>
<dbReference type="RefSeq" id="XP_068363763.1">
    <property type="nucleotide sequence ID" value="XM_068491698.1"/>
</dbReference>
<feature type="region of interest" description="Disordered" evidence="3">
    <location>
        <begin position="473"/>
        <end position="494"/>
    </location>
</feature>
<dbReference type="PANTHER" id="PTHR22870:SF155">
    <property type="entry name" value="E3 UBIQUITIN-PROTEIN LIGASE HERC1-RELATED"/>
    <property type="match status" value="1"/>
</dbReference>
<dbReference type="VEuPathDB" id="TrichDB:TRFO_04116"/>
<keyword evidence="5" id="KW-1185">Reference proteome</keyword>
<feature type="repeat" description="RCC1" evidence="2">
    <location>
        <begin position="55"/>
        <end position="106"/>
    </location>
</feature>
<dbReference type="EMBL" id="MLAK01000605">
    <property type="protein sequence ID" value="OHT10627.1"/>
    <property type="molecule type" value="Genomic_DNA"/>
</dbReference>
<feature type="region of interest" description="Disordered" evidence="3">
    <location>
        <begin position="1"/>
        <end position="28"/>
    </location>
</feature>
<dbReference type="PANTHER" id="PTHR22870">
    <property type="entry name" value="REGULATOR OF CHROMOSOME CONDENSATION"/>
    <property type="match status" value="1"/>
</dbReference>
<feature type="compositionally biased region" description="Polar residues" evidence="3">
    <location>
        <begin position="1"/>
        <end position="27"/>
    </location>
</feature>
<protein>
    <submittedName>
        <fullName evidence="4">Uncharacterized protein</fullName>
    </submittedName>
</protein>
<dbReference type="Proteomes" id="UP000179807">
    <property type="component" value="Unassembled WGS sequence"/>
</dbReference>
<dbReference type="AlphaFoldDB" id="A0A1J4KHF2"/>
<dbReference type="GeneID" id="94826402"/>
<dbReference type="PROSITE" id="PS50012">
    <property type="entry name" value="RCC1_3"/>
    <property type="match status" value="4"/>
</dbReference>
<accession>A0A1J4KHF2</accession>
<reference evidence="4" key="1">
    <citation type="submission" date="2016-10" db="EMBL/GenBank/DDBJ databases">
        <authorList>
            <person name="Benchimol M."/>
            <person name="Almeida L.G."/>
            <person name="Vasconcelos A.T."/>
            <person name="Perreira-Neves A."/>
            <person name="Rosa I.A."/>
            <person name="Tasca T."/>
            <person name="Bogo M.R."/>
            <person name="de Souza W."/>
        </authorList>
    </citation>
    <scope>NUCLEOTIDE SEQUENCE [LARGE SCALE GENOMIC DNA]</scope>
    <source>
        <strain evidence="4">K</strain>
    </source>
</reference>
<feature type="repeat" description="RCC1" evidence="2">
    <location>
        <begin position="229"/>
        <end position="280"/>
    </location>
</feature>
<keyword evidence="1" id="KW-0677">Repeat</keyword>
<dbReference type="InterPro" id="IPR000408">
    <property type="entry name" value="Reg_chr_condens"/>
</dbReference>
<evidence type="ECO:0000256" key="1">
    <source>
        <dbReference type="ARBA" id="ARBA00022737"/>
    </source>
</evidence>